<dbReference type="RefSeq" id="XP_060328111.1">
    <property type="nucleotide sequence ID" value="XM_060469849.1"/>
</dbReference>
<reference evidence="2" key="1">
    <citation type="submission" date="2023-06" db="EMBL/GenBank/DDBJ databases">
        <authorList>
            <consortium name="Lawrence Berkeley National Laboratory"/>
            <person name="Ahrendt S."/>
            <person name="Sahu N."/>
            <person name="Indic B."/>
            <person name="Wong-Bajracharya J."/>
            <person name="Merenyi Z."/>
            <person name="Ke H.-M."/>
            <person name="Monk M."/>
            <person name="Kocsube S."/>
            <person name="Drula E."/>
            <person name="Lipzen A."/>
            <person name="Balint B."/>
            <person name="Henrissat B."/>
            <person name="Andreopoulos B."/>
            <person name="Martin F.M."/>
            <person name="Harder C.B."/>
            <person name="Rigling D."/>
            <person name="Ford K.L."/>
            <person name="Foster G.D."/>
            <person name="Pangilinan J."/>
            <person name="Papanicolaou A."/>
            <person name="Barry K."/>
            <person name="LaButti K."/>
            <person name="Viragh M."/>
            <person name="Koriabine M."/>
            <person name="Yan M."/>
            <person name="Riley R."/>
            <person name="Champramary S."/>
            <person name="Plett K.L."/>
            <person name="Tsai I.J."/>
            <person name="Slot J."/>
            <person name="Sipos G."/>
            <person name="Plett J."/>
            <person name="Nagy L.G."/>
            <person name="Grigoriev I.V."/>
        </authorList>
    </citation>
    <scope>NUCLEOTIDE SEQUENCE</scope>
    <source>
        <strain evidence="2">CCBAS 213</strain>
    </source>
</reference>
<keyword evidence="1" id="KW-0732">Signal</keyword>
<evidence type="ECO:0000313" key="3">
    <source>
        <dbReference type="Proteomes" id="UP001175211"/>
    </source>
</evidence>
<proteinExistence type="predicted"/>
<dbReference type="GeneID" id="85353397"/>
<dbReference type="AlphaFoldDB" id="A0AA39K3I3"/>
<protein>
    <submittedName>
        <fullName evidence="2">Uncharacterized protein</fullName>
    </submittedName>
</protein>
<feature type="signal peptide" evidence="1">
    <location>
        <begin position="1"/>
        <end position="20"/>
    </location>
</feature>
<evidence type="ECO:0000256" key="1">
    <source>
        <dbReference type="SAM" id="SignalP"/>
    </source>
</evidence>
<sequence>MSWSTICLAMGWSLTPHVQVMNCIMSRSWSIYWQDSAQEEEARFAVTMCRIVNAEFERMPLAELVDIAKAHCLEMSDGDGPEEYRSSVVEHLFFGHCLSWVDTLVSDDPQDSGGRRLNLPTPGVFTFVVVASSAARLNKLSGVGDYHVANPKLLAKLKWVLHFTCPRGAAELRTTSRMFKPKVIYWAVGRHGFPCGGYSGWFFVSSIIQVPRQQMKKTIRKLSVMPPCPSSSFNVFTPFFGIQDKGMSIVASSIGCTDDERSHRSVIASRLLASIKPQEMAVYQSSILVNVVDLDIVETAEWDLLVGDDIVRAYEDIFNTHSGGEDRSHPDLEMEQSTPCSILVESGCDEQEHRNKAGTCVGSAQGDPIMSLMDRVIGEPSVSPADDPVDRHNTASCMADGTGLCNNVDTTTQEDSEHVVSGTSGDSSMPAVNELSVLLLGHMGQGSAVSLFDCDPARLYDIAREHGLSVRAKDGLDAIRLMILRHLLLGDCFR</sequence>
<dbReference type="Proteomes" id="UP001175211">
    <property type="component" value="Unassembled WGS sequence"/>
</dbReference>
<organism evidence="2 3">
    <name type="scientific">Armillaria tabescens</name>
    <name type="common">Ringless honey mushroom</name>
    <name type="synonym">Agaricus tabescens</name>
    <dbReference type="NCBI Taxonomy" id="1929756"/>
    <lineage>
        <taxon>Eukaryota</taxon>
        <taxon>Fungi</taxon>
        <taxon>Dikarya</taxon>
        <taxon>Basidiomycota</taxon>
        <taxon>Agaricomycotina</taxon>
        <taxon>Agaricomycetes</taxon>
        <taxon>Agaricomycetidae</taxon>
        <taxon>Agaricales</taxon>
        <taxon>Marasmiineae</taxon>
        <taxon>Physalacriaceae</taxon>
        <taxon>Desarmillaria</taxon>
    </lineage>
</organism>
<dbReference type="EMBL" id="JAUEPS010000030">
    <property type="protein sequence ID" value="KAK0452775.1"/>
    <property type="molecule type" value="Genomic_DNA"/>
</dbReference>
<accession>A0AA39K3I3</accession>
<keyword evidence="3" id="KW-1185">Reference proteome</keyword>
<comment type="caution">
    <text evidence="2">The sequence shown here is derived from an EMBL/GenBank/DDBJ whole genome shotgun (WGS) entry which is preliminary data.</text>
</comment>
<evidence type="ECO:0000313" key="2">
    <source>
        <dbReference type="EMBL" id="KAK0452775.1"/>
    </source>
</evidence>
<gene>
    <name evidence="2" type="ORF">EV420DRAFT_1482082</name>
</gene>
<name>A0AA39K3I3_ARMTA</name>
<feature type="chain" id="PRO_5041431570" evidence="1">
    <location>
        <begin position="21"/>
        <end position="494"/>
    </location>
</feature>